<dbReference type="InterPro" id="IPR014729">
    <property type="entry name" value="Rossmann-like_a/b/a_fold"/>
</dbReference>
<dbReference type="Gene3D" id="3.40.50.620">
    <property type="entry name" value="HUPs"/>
    <property type="match status" value="1"/>
</dbReference>
<protein>
    <submittedName>
        <fullName evidence="3">11673_t:CDS:1</fullName>
    </submittedName>
</protein>
<feature type="non-terminal residue" evidence="3">
    <location>
        <position position="1"/>
    </location>
</feature>
<proteinExistence type="predicted"/>
<dbReference type="Gene3D" id="2.30.30.280">
    <property type="entry name" value="Adenine nucleotide alpha hydrolases-like domains"/>
    <property type="match status" value="1"/>
</dbReference>
<reference evidence="3" key="1">
    <citation type="submission" date="2021-06" db="EMBL/GenBank/DDBJ databases">
        <authorList>
            <person name="Kallberg Y."/>
            <person name="Tangrot J."/>
            <person name="Rosling A."/>
        </authorList>
    </citation>
    <scope>NUCLEOTIDE SEQUENCE</scope>
    <source>
        <strain evidence="3">AZ414A</strain>
    </source>
</reference>
<feature type="domain" description="tRNA-specific 2-thiouridylase MnmA-like C-terminal" evidence="1">
    <location>
        <begin position="146"/>
        <end position="209"/>
    </location>
</feature>
<keyword evidence="4" id="KW-1185">Reference proteome</keyword>
<comment type="caution">
    <text evidence="3">The sequence shown here is derived from an EMBL/GenBank/DDBJ whole genome shotgun (WGS) entry which is preliminary data.</text>
</comment>
<dbReference type="Pfam" id="PF20258">
    <property type="entry name" value="tRNA_Me_trans_C"/>
    <property type="match status" value="1"/>
</dbReference>
<dbReference type="GO" id="GO:0016783">
    <property type="term" value="F:sulfurtransferase activity"/>
    <property type="evidence" value="ECO:0007669"/>
    <property type="project" value="InterPro"/>
</dbReference>
<evidence type="ECO:0000313" key="3">
    <source>
        <dbReference type="EMBL" id="CAG8580037.1"/>
    </source>
</evidence>
<name>A0A9N9BY68_9GLOM</name>
<dbReference type="GO" id="GO:0002143">
    <property type="term" value="P:tRNA wobble position uridine thiolation"/>
    <property type="evidence" value="ECO:0007669"/>
    <property type="project" value="TreeGrafter"/>
</dbReference>
<dbReference type="Proteomes" id="UP000789706">
    <property type="component" value="Unassembled WGS sequence"/>
</dbReference>
<dbReference type="Pfam" id="PF03054">
    <property type="entry name" value="tRNA_Me_trans"/>
    <property type="match status" value="1"/>
</dbReference>
<dbReference type="InterPro" id="IPR046884">
    <property type="entry name" value="MnmA-like_central"/>
</dbReference>
<dbReference type="PANTHER" id="PTHR11933">
    <property type="entry name" value="TRNA 5-METHYLAMINOMETHYL-2-THIOURIDYLATE -METHYLTRANSFERASE"/>
    <property type="match status" value="1"/>
</dbReference>
<dbReference type="Gene3D" id="2.40.30.10">
    <property type="entry name" value="Translation factors"/>
    <property type="match status" value="1"/>
</dbReference>
<dbReference type="OrthoDB" id="3685at2759"/>
<dbReference type="PANTHER" id="PTHR11933:SF5">
    <property type="entry name" value="MITOCHONDRIAL TRNA-SPECIFIC 2-THIOURIDYLASE 1"/>
    <property type="match status" value="1"/>
</dbReference>
<dbReference type="InterPro" id="IPR023382">
    <property type="entry name" value="MnmA-like_central_sf"/>
</dbReference>
<dbReference type="SUPFAM" id="SSF52402">
    <property type="entry name" value="Adenine nucleotide alpha hydrolases-like"/>
    <property type="match status" value="1"/>
</dbReference>
<dbReference type="Pfam" id="PF20259">
    <property type="entry name" value="tRNA_Me_trans_M"/>
    <property type="match status" value="1"/>
</dbReference>
<dbReference type="InterPro" id="IPR046885">
    <property type="entry name" value="MnmA-like_C"/>
</dbReference>
<evidence type="ECO:0000259" key="2">
    <source>
        <dbReference type="Pfam" id="PF20259"/>
    </source>
</evidence>
<gene>
    <name evidence="3" type="ORF">DEBURN_LOCUS8528</name>
</gene>
<dbReference type="AlphaFoldDB" id="A0A9N9BY68"/>
<evidence type="ECO:0000313" key="4">
    <source>
        <dbReference type="Proteomes" id="UP000789706"/>
    </source>
</evidence>
<sequence length="244" mass="27587">NEISEYGRIKLLRGADPKKDQSYFLSAVPEEKFRNVIFPIGHMLKSDVKKTAHEAKLAVANKKESMGVCFVGKKKTFSEFLEQYLIGQPGDIKTLDGQHRGQHAYTIGQRARLHNGPSAWFVYKRNSKDNTLTVVPGSDNPMFLSNSLIAKDWVWSWSEPPLGIENGVELLGQIRYRQDPVLCKVQLRSDNKYFVEFKEPQWAIAPGQGVMPSVQPVADSLMMITVLTQGNRQLVTTPLLKIRE</sequence>
<feature type="domain" description="tRNA-specific 2-thiouridylase MnmA-like central" evidence="2">
    <location>
        <begin position="79"/>
        <end position="135"/>
    </location>
</feature>
<organism evidence="3 4">
    <name type="scientific">Diversispora eburnea</name>
    <dbReference type="NCBI Taxonomy" id="1213867"/>
    <lineage>
        <taxon>Eukaryota</taxon>
        <taxon>Fungi</taxon>
        <taxon>Fungi incertae sedis</taxon>
        <taxon>Mucoromycota</taxon>
        <taxon>Glomeromycotina</taxon>
        <taxon>Glomeromycetes</taxon>
        <taxon>Diversisporales</taxon>
        <taxon>Diversisporaceae</taxon>
        <taxon>Diversispora</taxon>
    </lineage>
</organism>
<dbReference type="GO" id="GO:0005739">
    <property type="term" value="C:mitochondrion"/>
    <property type="evidence" value="ECO:0007669"/>
    <property type="project" value="TreeGrafter"/>
</dbReference>
<evidence type="ECO:0000259" key="1">
    <source>
        <dbReference type="Pfam" id="PF20258"/>
    </source>
</evidence>
<dbReference type="EMBL" id="CAJVPK010001276">
    <property type="protein sequence ID" value="CAG8580037.1"/>
    <property type="molecule type" value="Genomic_DNA"/>
</dbReference>
<accession>A0A9N9BY68</accession>